<feature type="compositionally biased region" description="Basic and acidic residues" evidence="16">
    <location>
        <begin position="76"/>
        <end position="91"/>
    </location>
</feature>
<feature type="compositionally biased region" description="Low complexity" evidence="16">
    <location>
        <begin position="54"/>
        <end position="65"/>
    </location>
</feature>
<evidence type="ECO:0000256" key="16">
    <source>
        <dbReference type="SAM" id="MobiDB-lite"/>
    </source>
</evidence>
<evidence type="ECO:0000313" key="20">
    <source>
        <dbReference type="Proteomes" id="UP000237144"/>
    </source>
</evidence>
<evidence type="ECO:0000256" key="3">
    <source>
        <dbReference type="ARBA" id="ARBA00022475"/>
    </source>
</evidence>
<feature type="region of interest" description="Disordered" evidence="16">
    <location>
        <begin position="1"/>
        <end position="20"/>
    </location>
</feature>
<dbReference type="GO" id="GO:0005886">
    <property type="term" value="C:plasma membrane"/>
    <property type="evidence" value="ECO:0007669"/>
    <property type="project" value="UniProtKB-SubCell"/>
</dbReference>
<dbReference type="InterPro" id="IPR017853">
    <property type="entry name" value="GH"/>
</dbReference>
<dbReference type="InterPro" id="IPR050386">
    <property type="entry name" value="Glycosyl_hydrolase_5"/>
</dbReference>
<feature type="compositionally biased region" description="Polar residues" evidence="16">
    <location>
        <begin position="262"/>
        <end position="278"/>
    </location>
</feature>
<accession>A0A2S5B7J5</accession>
<evidence type="ECO:0000256" key="8">
    <source>
        <dbReference type="ARBA" id="ARBA00023136"/>
    </source>
</evidence>
<feature type="transmembrane region" description="Helical" evidence="17">
    <location>
        <begin position="236"/>
        <end position="257"/>
    </location>
</feature>
<comment type="subcellular location">
    <subcellularLocation>
        <location evidence="1">Cell membrane</location>
        <topology evidence="1">Single-pass type II membrane protein</topology>
    </subcellularLocation>
</comment>
<evidence type="ECO:0000256" key="2">
    <source>
        <dbReference type="ARBA" id="ARBA00005641"/>
    </source>
</evidence>
<feature type="domain" description="Glycoside hydrolase family 5" evidence="18">
    <location>
        <begin position="405"/>
        <end position="565"/>
    </location>
</feature>
<sequence>MAGPPYAPRRDDLAGGGAQSSADLYASVPLNDGAYPPIRSITPQTPQVVQPHYAAAPLPASNSSLPRPPSYLAQHGRSDSTHSDYSARDPFRASVPSTRPGTSASYAIAGGMYDSPDPALHGQSGRYSPSEQGSQYGAGGGGAASSEWGSSANLNQIMYRNGPAGAQAGRSDSYLGKEAFEGGAAAAGGLGALGAARDGRSQLRKKGYDAADYDPLNSPRRGARGWWARKSTLAKWLIALAALLVLIAAIAIPVGVVTSRNNADSGKNKINSATSSNDGAPPGIPTEQTPPADWHNAAAGGNGSVVYLADGSNFTYINNFGGYWVSTPFNNSARAQADVPALNETWDYNVHRISGVNIGGWLVLEPFIVPAMFELFNSPTEYANPNSTANPAIDEWTLSQQLGSNLTNAMTEHYETFITEKDFAEIAGAGLNWVRIPFGWWAIETWDGEPFLQGVSWTYLLKAIEWARKYGLRINLDFHAVPGSQNGYNHSGKQGSINFLAGVMGVANAQRTLDYIRTITEFISQDQYKHVVPMFSVLNEPYATSIGMDPLRSFYLETYNQMRAITGLGAGKGPFIGFHDGFSSLSVPVAAGGWNGFLNGWDRVAIDSHRYLCFSAPNTWGLDYQASLPCNYWAEPLNASTLQFGLTLGGEWSLAINDCGKWLNNVGNGNRYDGTYYVPGTTYPPGFAAVGDCSSWNNWQAWNQTRKDGLRMVAEAHMDALKHFFFWTWKTGYSSTFGDVANPMWNYQLGLKEGWVPSNPRTAVGVCPSLAAGQGMAYTSLPAPTLSAWMTGGSGAGTIINQTMSAQYSQWPPATIGAATSTGPYLTPVSNLPTYTQTASIVTMSAPPQPTSFPSGVNSSSVDVGTGWVQPTDSSSFYTAAAGCSYPNPWSGAAVPIPTTAFCGGAGARVKRDLKPSPTVVSRITPPPVKA</sequence>
<evidence type="ECO:0000256" key="9">
    <source>
        <dbReference type="ARBA" id="ARBA00023180"/>
    </source>
</evidence>
<dbReference type="InterPro" id="IPR001547">
    <property type="entry name" value="Glyco_hydro_5"/>
</dbReference>
<evidence type="ECO:0000256" key="13">
    <source>
        <dbReference type="ARBA" id="ARBA00037126"/>
    </source>
</evidence>
<dbReference type="SUPFAM" id="SSF51445">
    <property type="entry name" value="(Trans)glycosidases"/>
    <property type="match status" value="1"/>
</dbReference>
<evidence type="ECO:0000256" key="12">
    <source>
        <dbReference type="ARBA" id="ARBA00036824"/>
    </source>
</evidence>
<name>A0A2S5B7J5_9BASI</name>
<keyword evidence="10" id="KW-0326">Glycosidase</keyword>
<feature type="region of interest" description="Disordered" evidence="16">
    <location>
        <begin position="262"/>
        <end position="296"/>
    </location>
</feature>
<keyword evidence="11" id="KW-0961">Cell wall biogenesis/degradation</keyword>
<evidence type="ECO:0000256" key="11">
    <source>
        <dbReference type="ARBA" id="ARBA00023316"/>
    </source>
</evidence>
<evidence type="ECO:0000256" key="5">
    <source>
        <dbReference type="ARBA" id="ARBA00022801"/>
    </source>
</evidence>
<keyword evidence="8 17" id="KW-0472">Membrane</keyword>
<keyword evidence="3" id="KW-1003">Cell membrane</keyword>
<dbReference type="Gene3D" id="3.20.20.80">
    <property type="entry name" value="Glycosidases"/>
    <property type="match status" value="1"/>
</dbReference>
<proteinExistence type="inferred from homology"/>
<dbReference type="FunFam" id="3.20.20.80:FF:000033">
    <property type="entry name" value="Glucan 1,3-beta-glucosidase A"/>
    <property type="match status" value="1"/>
</dbReference>
<comment type="similarity">
    <text evidence="2">Belongs to the glycosyl hydrolase 5 (cellulase A) family.</text>
</comment>
<dbReference type="OrthoDB" id="62120at2759"/>
<evidence type="ECO:0000256" key="10">
    <source>
        <dbReference type="ARBA" id="ARBA00023295"/>
    </source>
</evidence>
<gene>
    <name evidence="19" type="ORF">BMF94_4144</name>
</gene>
<dbReference type="EC" id="3.2.1.58" evidence="14"/>
<feature type="compositionally biased region" description="Polar residues" evidence="16">
    <location>
        <begin position="95"/>
        <end position="105"/>
    </location>
</feature>
<organism evidence="19 20">
    <name type="scientific">Rhodotorula taiwanensis</name>
    <dbReference type="NCBI Taxonomy" id="741276"/>
    <lineage>
        <taxon>Eukaryota</taxon>
        <taxon>Fungi</taxon>
        <taxon>Dikarya</taxon>
        <taxon>Basidiomycota</taxon>
        <taxon>Pucciniomycotina</taxon>
        <taxon>Microbotryomycetes</taxon>
        <taxon>Sporidiobolales</taxon>
        <taxon>Sporidiobolaceae</taxon>
        <taxon>Rhodotorula</taxon>
    </lineage>
</organism>
<keyword evidence="20" id="KW-1185">Reference proteome</keyword>
<evidence type="ECO:0000256" key="14">
    <source>
        <dbReference type="ARBA" id="ARBA00038929"/>
    </source>
</evidence>
<dbReference type="Proteomes" id="UP000237144">
    <property type="component" value="Unassembled WGS sequence"/>
</dbReference>
<comment type="function">
    <text evidence="13">Glucosidase involved in the degradation of cellulosic biomass. Active on lichenan.</text>
</comment>
<dbReference type="GO" id="GO:0004338">
    <property type="term" value="F:glucan exo-1,3-beta-glucosidase activity"/>
    <property type="evidence" value="ECO:0007669"/>
    <property type="project" value="UniProtKB-EC"/>
</dbReference>
<dbReference type="AlphaFoldDB" id="A0A2S5B7J5"/>
<dbReference type="PANTHER" id="PTHR31297:SF34">
    <property type="entry name" value="GLUCAN 1,3-BETA-GLUCOSIDASE 2"/>
    <property type="match status" value="1"/>
</dbReference>
<keyword evidence="9" id="KW-0325">Glycoprotein</keyword>
<evidence type="ECO:0000256" key="1">
    <source>
        <dbReference type="ARBA" id="ARBA00004401"/>
    </source>
</evidence>
<keyword evidence="5" id="KW-0378">Hydrolase</keyword>
<dbReference type="GO" id="GO:0009986">
    <property type="term" value="C:cell surface"/>
    <property type="evidence" value="ECO:0007669"/>
    <property type="project" value="TreeGrafter"/>
</dbReference>
<evidence type="ECO:0000313" key="19">
    <source>
        <dbReference type="EMBL" id="POY72737.1"/>
    </source>
</evidence>
<evidence type="ECO:0000256" key="17">
    <source>
        <dbReference type="SAM" id="Phobius"/>
    </source>
</evidence>
<evidence type="ECO:0000256" key="15">
    <source>
        <dbReference type="ARBA" id="ARBA00041260"/>
    </source>
</evidence>
<keyword evidence="7 17" id="KW-1133">Transmembrane helix</keyword>
<dbReference type="STRING" id="741276.A0A2S5B7J5"/>
<protein>
    <recommendedName>
        <fullName evidence="14">glucan 1,3-beta-glucosidase</fullName>
        <ecNumber evidence="14">3.2.1.58</ecNumber>
    </recommendedName>
    <alternativeName>
        <fullName evidence="15">Exo-1,3-beta-glucanase D</fullName>
    </alternativeName>
</protein>
<evidence type="ECO:0000256" key="7">
    <source>
        <dbReference type="ARBA" id="ARBA00022989"/>
    </source>
</evidence>
<dbReference type="PANTHER" id="PTHR31297">
    <property type="entry name" value="GLUCAN ENDO-1,6-BETA-GLUCOSIDASE B"/>
    <property type="match status" value="1"/>
</dbReference>
<reference evidence="19 20" key="1">
    <citation type="journal article" date="2018" name="Front. Microbiol.">
        <title>Prospects for Fungal Bioremediation of Acidic Radioactive Waste Sites: Characterization and Genome Sequence of Rhodotorula taiwanensis MD1149.</title>
        <authorList>
            <person name="Tkavc R."/>
            <person name="Matrosova V.Y."/>
            <person name="Grichenko O.E."/>
            <person name="Gostincar C."/>
            <person name="Volpe R.P."/>
            <person name="Klimenkova P."/>
            <person name="Gaidamakova E.K."/>
            <person name="Zhou C.E."/>
            <person name="Stewart B.J."/>
            <person name="Lyman M.G."/>
            <person name="Malfatti S.A."/>
            <person name="Rubinfeld B."/>
            <person name="Courtot M."/>
            <person name="Singh J."/>
            <person name="Dalgard C.L."/>
            <person name="Hamilton T."/>
            <person name="Frey K.G."/>
            <person name="Gunde-Cimerman N."/>
            <person name="Dugan L."/>
            <person name="Daly M.J."/>
        </authorList>
    </citation>
    <scope>NUCLEOTIDE SEQUENCE [LARGE SCALE GENOMIC DNA]</scope>
    <source>
        <strain evidence="19 20">MD1149</strain>
    </source>
</reference>
<dbReference type="GO" id="GO:0005576">
    <property type="term" value="C:extracellular region"/>
    <property type="evidence" value="ECO:0007669"/>
    <property type="project" value="TreeGrafter"/>
</dbReference>
<comment type="caution">
    <text evidence="19">The sequence shown here is derived from an EMBL/GenBank/DDBJ whole genome shotgun (WGS) entry which is preliminary data.</text>
</comment>
<dbReference type="GO" id="GO:0071555">
    <property type="term" value="P:cell wall organization"/>
    <property type="evidence" value="ECO:0007669"/>
    <property type="project" value="UniProtKB-KW"/>
</dbReference>
<dbReference type="GO" id="GO:0009251">
    <property type="term" value="P:glucan catabolic process"/>
    <property type="evidence" value="ECO:0007669"/>
    <property type="project" value="TreeGrafter"/>
</dbReference>
<keyword evidence="4 17" id="KW-0812">Transmembrane</keyword>
<evidence type="ECO:0000256" key="6">
    <source>
        <dbReference type="ARBA" id="ARBA00022968"/>
    </source>
</evidence>
<evidence type="ECO:0000259" key="18">
    <source>
        <dbReference type="Pfam" id="PF00150"/>
    </source>
</evidence>
<dbReference type="EMBL" id="PJQD01000047">
    <property type="protein sequence ID" value="POY72737.1"/>
    <property type="molecule type" value="Genomic_DNA"/>
</dbReference>
<keyword evidence="6" id="KW-0735">Signal-anchor</keyword>
<dbReference type="Pfam" id="PF00150">
    <property type="entry name" value="Cellulase"/>
    <property type="match status" value="1"/>
</dbReference>
<feature type="region of interest" description="Disordered" evidence="16">
    <location>
        <begin position="27"/>
        <end position="145"/>
    </location>
</feature>
<comment type="catalytic activity">
    <reaction evidence="12">
        <text>Successive hydrolysis of beta-D-glucose units from the non-reducing ends of (1-&gt;3)-beta-D-glucans, releasing alpha-glucose.</text>
        <dbReference type="EC" id="3.2.1.58"/>
    </reaction>
</comment>
<evidence type="ECO:0000256" key="4">
    <source>
        <dbReference type="ARBA" id="ARBA00022692"/>
    </source>
</evidence>